<feature type="transmembrane region" description="Helical" evidence="1">
    <location>
        <begin position="20"/>
        <end position="37"/>
    </location>
</feature>
<dbReference type="Gene3D" id="3.40.50.620">
    <property type="entry name" value="HUPs"/>
    <property type="match status" value="1"/>
</dbReference>
<dbReference type="PANTHER" id="PTHR10695:SF46">
    <property type="entry name" value="BIFUNCTIONAL COENZYME A SYNTHASE-RELATED"/>
    <property type="match status" value="1"/>
</dbReference>
<name>A0AAV2ZDU3_9STRA</name>
<reference evidence="3" key="2">
    <citation type="journal article" date="2023" name="Microbiol Resour">
        <title>Decontamination and Annotation of the Draft Genome Sequence of the Oomycete Lagenidium giganteum ARSEF 373.</title>
        <authorList>
            <person name="Morgan W.R."/>
            <person name="Tartar A."/>
        </authorList>
    </citation>
    <scope>NUCLEOTIDE SEQUENCE</scope>
    <source>
        <strain evidence="3">ARSEF 373</strain>
    </source>
</reference>
<evidence type="ECO:0000259" key="2">
    <source>
        <dbReference type="Pfam" id="PF01467"/>
    </source>
</evidence>
<proteinExistence type="predicted"/>
<reference evidence="3" key="1">
    <citation type="submission" date="2022-11" db="EMBL/GenBank/DDBJ databases">
        <authorList>
            <person name="Morgan W.R."/>
            <person name="Tartar A."/>
        </authorList>
    </citation>
    <scope>NUCLEOTIDE SEQUENCE</scope>
    <source>
        <strain evidence="3">ARSEF 373</strain>
    </source>
</reference>
<dbReference type="InterPro" id="IPR014729">
    <property type="entry name" value="Rossmann-like_a/b/a_fold"/>
</dbReference>
<evidence type="ECO:0000313" key="3">
    <source>
        <dbReference type="EMBL" id="DBA03707.1"/>
    </source>
</evidence>
<keyword evidence="1" id="KW-0472">Membrane</keyword>
<dbReference type="Pfam" id="PF01467">
    <property type="entry name" value="CTP_transf_like"/>
    <property type="match status" value="1"/>
</dbReference>
<sequence length="357" mass="39958">MRKAKLLPNPSAPVVMGSNSWLAVLAGVVAVVGVSTLQKRRHAKQLAVAQALQHKKTQVQVALLGMSVPKNFRDLVKNDVLLEKAVENVATTLIIYVDGQDAHEIVNYTSELYTMVWDIACLYDKPMLDVRIVGGFSQGSVQLQSWDDLLLLPELNAVFGEDALVDVQQLNAKRFEKDGLFAVTYHPLSMYIDKRLLDEYHYFENANTSLTPFDLVVVGGTFDHLHNGHKKLLSLATSICTKRLLIGVTSDVMLRKKQNGHLIESIEQRKRKVHAFVSFLNPRLEVEVVTIDDAYGPTITLEERAALVVSTETLAGASKINSIRHERGLVPMEIYCCRRTESSTLSSSYIRERWARS</sequence>
<dbReference type="EMBL" id="DAKRPA010000016">
    <property type="protein sequence ID" value="DBA03707.1"/>
    <property type="molecule type" value="Genomic_DNA"/>
</dbReference>
<organism evidence="3 4">
    <name type="scientific">Lagenidium giganteum</name>
    <dbReference type="NCBI Taxonomy" id="4803"/>
    <lineage>
        <taxon>Eukaryota</taxon>
        <taxon>Sar</taxon>
        <taxon>Stramenopiles</taxon>
        <taxon>Oomycota</taxon>
        <taxon>Peronosporomycetes</taxon>
        <taxon>Pythiales</taxon>
        <taxon>Pythiaceae</taxon>
    </lineage>
</organism>
<dbReference type="PANTHER" id="PTHR10695">
    <property type="entry name" value="DEPHOSPHO-COA KINASE-RELATED"/>
    <property type="match status" value="1"/>
</dbReference>
<dbReference type="GO" id="GO:0004140">
    <property type="term" value="F:dephospho-CoA kinase activity"/>
    <property type="evidence" value="ECO:0007669"/>
    <property type="project" value="TreeGrafter"/>
</dbReference>
<dbReference type="NCBIfam" id="NF001985">
    <property type="entry name" value="PRK00777.1"/>
    <property type="match status" value="1"/>
</dbReference>
<evidence type="ECO:0000313" key="4">
    <source>
        <dbReference type="Proteomes" id="UP001146120"/>
    </source>
</evidence>
<dbReference type="AlphaFoldDB" id="A0AAV2ZDU3"/>
<accession>A0AAV2ZDU3</accession>
<dbReference type="SUPFAM" id="SSF52374">
    <property type="entry name" value="Nucleotidylyl transferase"/>
    <property type="match status" value="1"/>
</dbReference>
<dbReference type="InterPro" id="IPR004821">
    <property type="entry name" value="Cyt_trans-like"/>
</dbReference>
<dbReference type="Proteomes" id="UP001146120">
    <property type="component" value="Unassembled WGS sequence"/>
</dbReference>
<keyword evidence="1" id="KW-1133">Transmembrane helix</keyword>
<gene>
    <name evidence="3" type="ORF">N0F65_004124</name>
</gene>
<dbReference type="CDD" id="cd02164">
    <property type="entry name" value="PPAT_CoAS"/>
    <property type="match status" value="1"/>
</dbReference>
<evidence type="ECO:0000256" key="1">
    <source>
        <dbReference type="SAM" id="Phobius"/>
    </source>
</evidence>
<feature type="domain" description="Cytidyltransferase-like" evidence="2">
    <location>
        <begin position="217"/>
        <end position="353"/>
    </location>
</feature>
<protein>
    <recommendedName>
        <fullName evidence="2">Cytidyltransferase-like domain-containing protein</fullName>
    </recommendedName>
</protein>
<keyword evidence="1" id="KW-0812">Transmembrane</keyword>
<dbReference type="NCBIfam" id="TIGR00125">
    <property type="entry name" value="cyt_tran_rel"/>
    <property type="match status" value="1"/>
</dbReference>
<dbReference type="GO" id="GO:0015937">
    <property type="term" value="P:coenzyme A biosynthetic process"/>
    <property type="evidence" value="ECO:0007669"/>
    <property type="project" value="TreeGrafter"/>
</dbReference>
<keyword evidence="4" id="KW-1185">Reference proteome</keyword>
<comment type="caution">
    <text evidence="3">The sequence shown here is derived from an EMBL/GenBank/DDBJ whole genome shotgun (WGS) entry which is preliminary data.</text>
</comment>